<dbReference type="PROSITE" id="PS00137">
    <property type="entry name" value="SUBTILASE_HIS"/>
    <property type="match status" value="1"/>
</dbReference>
<evidence type="ECO:0000256" key="3">
    <source>
        <dbReference type="ARBA" id="ARBA00022525"/>
    </source>
</evidence>
<keyword evidence="6 7" id="KW-0720">Serine protease</keyword>
<evidence type="ECO:0000256" key="1">
    <source>
        <dbReference type="ARBA" id="ARBA00004613"/>
    </source>
</evidence>
<feature type="domain" description="Fervidolysin-like N-terminal prodomain" evidence="10">
    <location>
        <begin position="69"/>
        <end position="140"/>
    </location>
</feature>
<evidence type="ECO:0000259" key="10">
    <source>
        <dbReference type="Pfam" id="PF22148"/>
    </source>
</evidence>
<dbReference type="Gene3D" id="3.40.50.200">
    <property type="entry name" value="Peptidase S8/S53 domain"/>
    <property type="match status" value="1"/>
</dbReference>
<name>A0A285GL42_9FIRM</name>
<reference evidence="12" key="1">
    <citation type="submission" date="2017-09" db="EMBL/GenBank/DDBJ databases">
        <authorList>
            <person name="Varghese N."/>
            <person name="Submissions S."/>
        </authorList>
    </citation>
    <scope>NUCLEOTIDE SEQUENCE [LARGE SCALE GENOMIC DNA]</scope>
    <source>
        <strain evidence="12">MSL47</strain>
    </source>
</reference>
<evidence type="ECO:0000256" key="4">
    <source>
        <dbReference type="ARBA" id="ARBA00022670"/>
    </source>
</evidence>
<dbReference type="Pfam" id="PF22148">
    <property type="entry name" value="Fervidolysin_NPro-like"/>
    <property type="match status" value="1"/>
</dbReference>
<dbReference type="InterPro" id="IPR050131">
    <property type="entry name" value="Peptidase_S8_subtilisin-like"/>
</dbReference>
<sequence>MRSYCREIILLILLLLSLVIAGCSDSTDLGDDYGYIRGHITLANTPIESVATQSSVEKSKNNIKGLRGSTQKNNYVADEIIVSFSKSADIKKILKKYRLSVKKSIKRLGTKTLIGVAERDINALIKELNNEPEVAYAELNRIVSIMGIGVNDPDYSNQQWNYSAISLPKAWEISTGSTEVTVAVIDTGIDLDHPDLQGQLDLENSINILNSDPEKGIIDTNSDDDNGHGTHVAGIIGATTNNQEGIAGINWKVSIIPIKVLDYYGNGSIDNIAAGIEWAVDHGVDMINLSVGGDFDSQILKDAIDYAHDKEVTVIAASGNDGEEDYLRYPAAYENTIAVGSIDSSLDLSKFSNYGLELDFVAPGGGIYSTVPNGNYYDKYTDTSSSGYYAIFSGTSMATPHVTGVAALLLAQARAEGNNLTPEQLKEELRLTAQDLGDKGRDDQFGYGLINAHAALADARITKAKVFTGEEIDYLNYQIKLKSDIINVSENGTYELKNNDEGNYYVYCWIDLDQEGEEGYNKIDKGDYFAKTSSPVGSGSNTNLELNLITEDDFKELKVID</sequence>
<evidence type="ECO:0000256" key="8">
    <source>
        <dbReference type="RuleBase" id="RU003355"/>
    </source>
</evidence>
<evidence type="ECO:0000256" key="5">
    <source>
        <dbReference type="ARBA" id="ARBA00022801"/>
    </source>
</evidence>
<organism evidence="11 12">
    <name type="scientific">Orenia metallireducens</name>
    <dbReference type="NCBI Taxonomy" id="1413210"/>
    <lineage>
        <taxon>Bacteria</taxon>
        <taxon>Bacillati</taxon>
        <taxon>Bacillota</taxon>
        <taxon>Clostridia</taxon>
        <taxon>Halanaerobiales</taxon>
        <taxon>Halobacteroidaceae</taxon>
        <taxon>Orenia</taxon>
    </lineage>
</organism>
<keyword evidence="12" id="KW-1185">Reference proteome</keyword>
<dbReference type="PROSITE" id="PS51892">
    <property type="entry name" value="SUBTILASE"/>
    <property type="match status" value="1"/>
</dbReference>
<dbReference type="InterPro" id="IPR036852">
    <property type="entry name" value="Peptidase_S8/S53_dom_sf"/>
</dbReference>
<feature type="active site" description="Charge relay system" evidence="7">
    <location>
        <position position="396"/>
    </location>
</feature>
<dbReference type="InterPro" id="IPR023827">
    <property type="entry name" value="Peptidase_S8_Asp-AS"/>
</dbReference>
<feature type="domain" description="Peptidase S8/S53" evidence="9">
    <location>
        <begin position="178"/>
        <end position="448"/>
    </location>
</feature>
<dbReference type="PROSITE" id="PS00136">
    <property type="entry name" value="SUBTILASE_ASP"/>
    <property type="match status" value="1"/>
</dbReference>
<feature type="active site" description="Charge relay system" evidence="7">
    <location>
        <position position="228"/>
    </location>
</feature>
<comment type="subcellular location">
    <subcellularLocation>
        <location evidence="1">Secreted</location>
    </subcellularLocation>
</comment>
<dbReference type="Pfam" id="PF00082">
    <property type="entry name" value="Peptidase_S8"/>
    <property type="match status" value="1"/>
</dbReference>
<dbReference type="SUPFAM" id="SSF52743">
    <property type="entry name" value="Subtilisin-like"/>
    <property type="match status" value="1"/>
</dbReference>
<evidence type="ECO:0000259" key="9">
    <source>
        <dbReference type="Pfam" id="PF00082"/>
    </source>
</evidence>
<evidence type="ECO:0000256" key="6">
    <source>
        <dbReference type="ARBA" id="ARBA00022825"/>
    </source>
</evidence>
<evidence type="ECO:0000256" key="7">
    <source>
        <dbReference type="PROSITE-ProRule" id="PRU01240"/>
    </source>
</evidence>
<dbReference type="GO" id="GO:0006508">
    <property type="term" value="P:proteolysis"/>
    <property type="evidence" value="ECO:0007669"/>
    <property type="project" value="UniProtKB-KW"/>
</dbReference>
<keyword evidence="3" id="KW-0964">Secreted</keyword>
<dbReference type="PRINTS" id="PR00723">
    <property type="entry name" value="SUBTILISIN"/>
</dbReference>
<dbReference type="PROSITE" id="PS00138">
    <property type="entry name" value="SUBTILASE_SER"/>
    <property type="match status" value="1"/>
</dbReference>
<evidence type="ECO:0000313" key="12">
    <source>
        <dbReference type="Proteomes" id="UP000219573"/>
    </source>
</evidence>
<feature type="active site" description="Charge relay system" evidence="7">
    <location>
        <position position="186"/>
    </location>
</feature>
<dbReference type="AlphaFoldDB" id="A0A285GL42"/>
<protein>
    <submittedName>
        <fullName evidence="11">Serine protease</fullName>
    </submittedName>
</protein>
<dbReference type="InterPro" id="IPR000209">
    <property type="entry name" value="Peptidase_S8/S53_dom"/>
</dbReference>
<dbReference type="InterPro" id="IPR054399">
    <property type="entry name" value="Fervidolysin-like_N_prodom"/>
</dbReference>
<dbReference type="GO" id="GO:0004252">
    <property type="term" value="F:serine-type endopeptidase activity"/>
    <property type="evidence" value="ECO:0007669"/>
    <property type="project" value="UniProtKB-UniRule"/>
</dbReference>
<comment type="similarity">
    <text evidence="2 7 8">Belongs to the peptidase S8 family.</text>
</comment>
<evidence type="ECO:0000256" key="2">
    <source>
        <dbReference type="ARBA" id="ARBA00011073"/>
    </source>
</evidence>
<dbReference type="InterPro" id="IPR023828">
    <property type="entry name" value="Peptidase_S8_Ser-AS"/>
</dbReference>
<dbReference type="InterPro" id="IPR034084">
    <property type="entry name" value="Thermitase-like_dom"/>
</dbReference>
<evidence type="ECO:0000313" key="11">
    <source>
        <dbReference type="EMBL" id="SNY24282.1"/>
    </source>
</evidence>
<accession>A0A285GL42</accession>
<dbReference type="PANTHER" id="PTHR43806:SF11">
    <property type="entry name" value="CEREVISIN-RELATED"/>
    <property type="match status" value="1"/>
</dbReference>
<dbReference type="GO" id="GO:0005576">
    <property type="term" value="C:extracellular region"/>
    <property type="evidence" value="ECO:0007669"/>
    <property type="project" value="UniProtKB-SubCell"/>
</dbReference>
<dbReference type="EMBL" id="OBDZ01000008">
    <property type="protein sequence ID" value="SNY24282.1"/>
    <property type="molecule type" value="Genomic_DNA"/>
</dbReference>
<proteinExistence type="inferred from homology"/>
<dbReference type="Proteomes" id="UP000219573">
    <property type="component" value="Unassembled WGS sequence"/>
</dbReference>
<dbReference type="CDD" id="cd07484">
    <property type="entry name" value="Peptidases_S8_Thermitase_like"/>
    <property type="match status" value="1"/>
</dbReference>
<gene>
    <name evidence="11" type="ORF">SAMN06265827_10879</name>
</gene>
<keyword evidence="5 7" id="KW-0378">Hydrolase</keyword>
<dbReference type="InterPro" id="IPR022398">
    <property type="entry name" value="Peptidase_S8_His-AS"/>
</dbReference>
<dbReference type="PROSITE" id="PS51257">
    <property type="entry name" value="PROKAR_LIPOPROTEIN"/>
    <property type="match status" value="1"/>
</dbReference>
<keyword evidence="4 7" id="KW-0645">Protease</keyword>
<dbReference type="InterPro" id="IPR015500">
    <property type="entry name" value="Peptidase_S8_subtilisin-rel"/>
</dbReference>
<dbReference type="PANTHER" id="PTHR43806">
    <property type="entry name" value="PEPTIDASE S8"/>
    <property type="match status" value="1"/>
</dbReference>
<dbReference type="RefSeq" id="WP_097017406.1">
    <property type="nucleotide sequence ID" value="NZ_OBDZ01000008.1"/>
</dbReference>